<dbReference type="PANTHER" id="PTHR30473:SF1">
    <property type="entry name" value="PHOH-LIKE PROTEIN"/>
    <property type="match status" value="1"/>
</dbReference>
<sequence>MYEATIRFLDNSSVLQLFGARDQHVRRIRESLGVTITHRDGQVRISGREVAVAQATKVIEALRKKVERQGLITLDEVEDSLADVTGETTKPKTLPISVFKKTQRVTPMTPGQAAYIETMREHEMVFALGPAGTGKTYLAVALAVESLLEQRIRKIVLVRPAVEAGEQLGFLPGTLHEKINPYLQPMLDSLGEMIDRDQVARYMEQNVIEVIPLAFMRGRTLNDAFIILDEAQNTTVSQMKMFLTRLGKNSRMVISGDATQNDLPPNVSSGLSDAIMRLKDIKGIGQVHLTQADIVRHALVQEIVNAYERGTNSN</sequence>
<evidence type="ECO:0000256" key="1">
    <source>
        <dbReference type="ARBA" id="ARBA00004496"/>
    </source>
</evidence>
<dbReference type="SUPFAM" id="SSF54791">
    <property type="entry name" value="Eukaryotic type KH-domain (KH-domain type I)"/>
    <property type="match status" value="1"/>
</dbReference>
<keyword evidence="5" id="KW-0067">ATP-binding</keyword>
<dbReference type="InterPro" id="IPR027417">
    <property type="entry name" value="P-loop_NTPase"/>
</dbReference>
<evidence type="ECO:0000256" key="6">
    <source>
        <dbReference type="ARBA" id="ARBA00039970"/>
    </source>
</evidence>
<evidence type="ECO:0000256" key="4">
    <source>
        <dbReference type="ARBA" id="ARBA00022741"/>
    </source>
</evidence>
<feature type="domain" description="PhoH-like protein" evidence="7">
    <location>
        <begin position="105"/>
        <end position="308"/>
    </location>
</feature>
<dbReference type="RefSeq" id="WP_230214251.1">
    <property type="nucleotide sequence ID" value="NZ_JAJKFT010000001.1"/>
</dbReference>
<keyword evidence="4" id="KW-0547">Nucleotide-binding</keyword>
<name>A0A9X1SH03_9BACT</name>
<dbReference type="FunFam" id="3.40.50.300:FF:000013">
    <property type="entry name" value="PhoH family ATPase"/>
    <property type="match status" value="1"/>
</dbReference>
<dbReference type="EMBL" id="JAJKFT010000001">
    <property type="protein sequence ID" value="MCC9626849.1"/>
    <property type="molecule type" value="Genomic_DNA"/>
</dbReference>
<evidence type="ECO:0000313" key="9">
    <source>
        <dbReference type="Proteomes" id="UP001139103"/>
    </source>
</evidence>
<dbReference type="InterPro" id="IPR051451">
    <property type="entry name" value="PhoH2-like"/>
</dbReference>
<evidence type="ECO:0000313" key="8">
    <source>
        <dbReference type="EMBL" id="MCC9626849.1"/>
    </source>
</evidence>
<evidence type="ECO:0000256" key="2">
    <source>
        <dbReference type="ARBA" id="ARBA00010393"/>
    </source>
</evidence>
<dbReference type="Gene3D" id="3.40.50.300">
    <property type="entry name" value="P-loop containing nucleotide triphosphate hydrolases"/>
    <property type="match status" value="1"/>
</dbReference>
<evidence type="ECO:0000256" key="3">
    <source>
        <dbReference type="ARBA" id="ARBA00022490"/>
    </source>
</evidence>
<organism evidence="8 9">
    <name type="scientific">Blastopirellula sediminis</name>
    <dbReference type="NCBI Taxonomy" id="2894196"/>
    <lineage>
        <taxon>Bacteria</taxon>
        <taxon>Pseudomonadati</taxon>
        <taxon>Planctomycetota</taxon>
        <taxon>Planctomycetia</taxon>
        <taxon>Pirellulales</taxon>
        <taxon>Pirellulaceae</taxon>
        <taxon>Blastopirellula</taxon>
    </lineage>
</organism>
<dbReference type="Proteomes" id="UP001139103">
    <property type="component" value="Unassembled WGS sequence"/>
</dbReference>
<dbReference type="AlphaFoldDB" id="A0A9X1SH03"/>
<comment type="similarity">
    <text evidence="2">Belongs to the PhoH family.</text>
</comment>
<proteinExistence type="inferred from homology"/>
<dbReference type="GO" id="GO:0005524">
    <property type="term" value="F:ATP binding"/>
    <property type="evidence" value="ECO:0007669"/>
    <property type="project" value="UniProtKB-KW"/>
</dbReference>
<protein>
    <recommendedName>
        <fullName evidence="6">PhoH-like protein</fullName>
    </recommendedName>
</protein>
<keyword evidence="9" id="KW-1185">Reference proteome</keyword>
<evidence type="ECO:0000256" key="5">
    <source>
        <dbReference type="ARBA" id="ARBA00022840"/>
    </source>
</evidence>
<dbReference type="InterPro" id="IPR036612">
    <property type="entry name" value="KH_dom_type_1_sf"/>
</dbReference>
<gene>
    <name evidence="8" type="ORF">LOC68_00380</name>
</gene>
<dbReference type="GO" id="GO:0003723">
    <property type="term" value="F:RNA binding"/>
    <property type="evidence" value="ECO:0007669"/>
    <property type="project" value="InterPro"/>
</dbReference>
<accession>A0A9X1SH03</accession>
<comment type="subcellular location">
    <subcellularLocation>
        <location evidence="1">Cytoplasm</location>
    </subcellularLocation>
</comment>
<dbReference type="Pfam" id="PF02562">
    <property type="entry name" value="PhoH"/>
    <property type="match status" value="1"/>
</dbReference>
<comment type="caution">
    <text evidence="8">The sequence shown here is derived from an EMBL/GenBank/DDBJ whole genome shotgun (WGS) entry which is preliminary data.</text>
</comment>
<dbReference type="SUPFAM" id="SSF52540">
    <property type="entry name" value="P-loop containing nucleoside triphosphate hydrolases"/>
    <property type="match status" value="1"/>
</dbReference>
<dbReference type="PANTHER" id="PTHR30473">
    <property type="entry name" value="PROTEIN PHOH"/>
    <property type="match status" value="1"/>
</dbReference>
<evidence type="ECO:0000259" key="7">
    <source>
        <dbReference type="Pfam" id="PF02562"/>
    </source>
</evidence>
<reference evidence="8" key="1">
    <citation type="submission" date="2021-11" db="EMBL/GenBank/DDBJ databases">
        <title>Genome sequence.</title>
        <authorList>
            <person name="Sun Q."/>
        </authorList>
    </citation>
    <scope>NUCLEOTIDE SEQUENCE</scope>
    <source>
        <strain evidence="8">JC732</strain>
    </source>
</reference>
<dbReference type="GO" id="GO:0005829">
    <property type="term" value="C:cytosol"/>
    <property type="evidence" value="ECO:0007669"/>
    <property type="project" value="TreeGrafter"/>
</dbReference>
<keyword evidence="3" id="KW-0963">Cytoplasm</keyword>
<dbReference type="InterPro" id="IPR003714">
    <property type="entry name" value="PhoH"/>
</dbReference>